<feature type="non-terminal residue" evidence="1">
    <location>
        <position position="57"/>
    </location>
</feature>
<sequence>TILYQRVPPLKPGWFPILTTPQAEALTDTTDGRIVWVKTNINHPGSIFVLYYGDTNG</sequence>
<accession>X1SFT9</accession>
<protein>
    <submittedName>
        <fullName evidence="1">Uncharacterized protein</fullName>
    </submittedName>
</protein>
<evidence type="ECO:0000313" key="1">
    <source>
        <dbReference type="EMBL" id="GAI74290.1"/>
    </source>
</evidence>
<feature type="non-terminal residue" evidence="1">
    <location>
        <position position="1"/>
    </location>
</feature>
<gene>
    <name evidence="1" type="ORF">S12H4_25440</name>
</gene>
<organism evidence="1">
    <name type="scientific">marine sediment metagenome</name>
    <dbReference type="NCBI Taxonomy" id="412755"/>
    <lineage>
        <taxon>unclassified sequences</taxon>
        <taxon>metagenomes</taxon>
        <taxon>ecological metagenomes</taxon>
    </lineage>
</organism>
<proteinExistence type="predicted"/>
<name>X1SFT9_9ZZZZ</name>
<comment type="caution">
    <text evidence="1">The sequence shown here is derived from an EMBL/GenBank/DDBJ whole genome shotgun (WGS) entry which is preliminary data.</text>
</comment>
<dbReference type="EMBL" id="BARW01014274">
    <property type="protein sequence ID" value="GAI74290.1"/>
    <property type="molecule type" value="Genomic_DNA"/>
</dbReference>
<dbReference type="AlphaFoldDB" id="X1SFT9"/>
<reference evidence="1" key="1">
    <citation type="journal article" date="2014" name="Front. Microbiol.">
        <title>High frequency of phylogenetically diverse reductive dehalogenase-homologous genes in deep subseafloor sedimentary metagenomes.</title>
        <authorList>
            <person name="Kawai M."/>
            <person name="Futagami T."/>
            <person name="Toyoda A."/>
            <person name="Takaki Y."/>
            <person name="Nishi S."/>
            <person name="Hori S."/>
            <person name="Arai W."/>
            <person name="Tsubouchi T."/>
            <person name="Morono Y."/>
            <person name="Uchiyama I."/>
            <person name="Ito T."/>
            <person name="Fujiyama A."/>
            <person name="Inagaki F."/>
            <person name="Takami H."/>
        </authorList>
    </citation>
    <scope>NUCLEOTIDE SEQUENCE</scope>
    <source>
        <strain evidence="1">Expedition CK06-06</strain>
    </source>
</reference>